<reference evidence="17 18" key="1">
    <citation type="submission" date="2018-02" db="EMBL/GenBank/DDBJ databases">
        <title>The genomes of Aspergillus section Nigri reveals drivers in fungal speciation.</title>
        <authorList>
            <consortium name="DOE Joint Genome Institute"/>
            <person name="Vesth T.C."/>
            <person name="Nybo J."/>
            <person name="Theobald S."/>
            <person name="Brandl J."/>
            <person name="Frisvad J.C."/>
            <person name="Nielsen K.F."/>
            <person name="Lyhne E.K."/>
            <person name="Kogle M.E."/>
            <person name="Kuo A."/>
            <person name="Riley R."/>
            <person name="Clum A."/>
            <person name="Nolan M."/>
            <person name="Lipzen A."/>
            <person name="Salamov A."/>
            <person name="Henrissat B."/>
            <person name="Wiebenga A."/>
            <person name="De vries R.P."/>
            <person name="Grigoriev I.V."/>
            <person name="Mortensen U.H."/>
            <person name="Andersen M.R."/>
            <person name="Baker S.E."/>
        </authorList>
    </citation>
    <scope>NUCLEOTIDE SEQUENCE [LARGE SCALE GENOMIC DNA]</scope>
    <source>
        <strain evidence="17 18">CBS 114.51</strain>
    </source>
</reference>
<dbReference type="SMART" id="SM00636">
    <property type="entry name" value="Glyco_18"/>
    <property type="match status" value="1"/>
</dbReference>
<dbReference type="InterPro" id="IPR018371">
    <property type="entry name" value="Chitin-binding_1_CS"/>
</dbReference>
<dbReference type="CDD" id="cd00035">
    <property type="entry name" value="ChtBD1"/>
    <property type="match status" value="1"/>
</dbReference>
<dbReference type="PANTHER" id="PTHR11177:SF397">
    <property type="entry name" value="CHITINASE"/>
    <property type="match status" value="1"/>
</dbReference>
<evidence type="ECO:0000256" key="14">
    <source>
        <dbReference type="SAM" id="SignalP"/>
    </source>
</evidence>
<dbReference type="Gene3D" id="3.30.60.10">
    <property type="entry name" value="Endochitinase-like"/>
    <property type="match status" value="1"/>
</dbReference>
<dbReference type="Gene3D" id="3.20.20.80">
    <property type="entry name" value="Glycosidases"/>
    <property type="match status" value="2"/>
</dbReference>
<feature type="domain" description="GH18" evidence="16">
    <location>
        <begin position="46"/>
        <end position="411"/>
    </location>
</feature>
<dbReference type="InterPro" id="IPR017853">
    <property type="entry name" value="GH"/>
</dbReference>
<dbReference type="Gene3D" id="3.10.50.10">
    <property type="match status" value="1"/>
</dbReference>
<dbReference type="SUPFAM" id="SSF57016">
    <property type="entry name" value="Plant lectins/antimicrobial peptides"/>
    <property type="match status" value="1"/>
</dbReference>
<evidence type="ECO:0000256" key="7">
    <source>
        <dbReference type="ARBA" id="ARBA00023026"/>
    </source>
</evidence>
<dbReference type="PROSITE" id="PS00026">
    <property type="entry name" value="CHIT_BIND_I_1"/>
    <property type="match status" value="1"/>
</dbReference>
<dbReference type="GeneID" id="37173348"/>
<dbReference type="SMART" id="SM00270">
    <property type="entry name" value="ChtBD1"/>
    <property type="match status" value="2"/>
</dbReference>
<comment type="similarity">
    <text evidence="2">Belongs to the glycosyl hydrolase 18 family. Chitinase class V subfamily.</text>
</comment>
<feature type="disulfide bond" evidence="11">
    <location>
        <begin position="87"/>
        <end position="101"/>
    </location>
</feature>
<dbReference type="Pfam" id="PF00704">
    <property type="entry name" value="Glyco_hydro_18"/>
    <property type="match status" value="1"/>
</dbReference>
<evidence type="ECO:0000256" key="13">
    <source>
        <dbReference type="SAM" id="MobiDB-lite"/>
    </source>
</evidence>
<dbReference type="InterPro" id="IPR036861">
    <property type="entry name" value="Endochitinase-like_sf"/>
</dbReference>
<feature type="compositionally biased region" description="Basic residues" evidence="13">
    <location>
        <begin position="1606"/>
        <end position="1616"/>
    </location>
</feature>
<dbReference type="InterPro" id="IPR029476">
    <property type="entry name" value="DNase_NucA_NucB"/>
</dbReference>
<comment type="catalytic activity">
    <reaction evidence="1">
        <text>Random endo-hydrolysis of N-acetyl-beta-D-glucosaminide (1-&gt;4)-beta-linkages in chitin and chitodextrins.</text>
        <dbReference type="EC" id="3.2.1.14"/>
    </reaction>
</comment>
<evidence type="ECO:0000256" key="1">
    <source>
        <dbReference type="ARBA" id="ARBA00000822"/>
    </source>
</evidence>
<evidence type="ECO:0000313" key="17">
    <source>
        <dbReference type="EMBL" id="RAH84621.1"/>
    </source>
</evidence>
<keyword evidence="6" id="KW-0146">Chitin degradation</keyword>
<evidence type="ECO:0000256" key="11">
    <source>
        <dbReference type="PROSITE-ProRule" id="PRU00261"/>
    </source>
</evidence>
<dbReference type="SUPFAM" id="SSF51445">
    <property type="entry name" value="(Trans)glycosidases"/>
    <property type="match status" value="1"/>
</dbReference>
<dbReference type="InterPro" id="IPR001002">
    <property type="entry name" value="Chitin-bd_1"/>
</dbReference>
<accession>A0A8T8X972</accession>
<dbReference type="EMBL" id="KZ824777">
    <property type="protein sequence ID" value="RAH84621.1"/>
    <property type="molecule type" value="Genomic_DNA"/>
</dbReference>
<dbReference type="Pfam" id="PF14040">
    <property type="entry name" value="DNase_NucA_NucB"/>
    <property type="match status" value="1"/>
</dbReference>
<feature type="region of interest" description="Disordered" evidence="13">
    <location>
        <begin position="1592"/>
        <end position="1616"/>
    </location>
</feature>
<dbReference type="InterPro" id="IPR050314">
    <property type="entry name" value="Glycosyl_Hydrlase_18"/>
</dbReference>
<sequence>MLKLGNCALHFLRLLVTLISLASAQTYYCNSTAPCSNNACCGYSYGEGICGFGPTYCGETCLSNCNATAECGQYASDPTMSCPLNVCCSQYGFCGTTDDFCGDGCQGDNCGFPTEPSCSTNDVFKRVIGYYETWASARSCDGWRPNNIAVSSLTHINYAFAALYMLETYGFDGVDLDWEYPVAEDRGGQAADTVNYVKLISTLREVFDASGRAYGISFTTPSSYWYLQHFDLPGMLEAGADWTNIMTYDLHGVWDKTDVWIGDVMEAHTNLTEIKEALDLFWRVGVDPSQVVLGAAFYGRSYTISNFGCTSPGCPFAGPGDPGPCTDSAGTLSFKEIMETVDLDDVIIMWDETAAVNYATWDDQWVSFDTNVTFRQKIDYANQVCLGGVMIWSVDQDTYDWKALTALLNKAVDSNNLLTGDSASDAKTLAKEYSAFTGTDCYISECVDWNTGQCKAGYSVLDYVHDGFPGALQDPDNTLCRSGKEGDVDAQYRLICCPTDAMPEGCEWEGMNADGWCTGGGGTCGENKFELVADTYTDRTGDTFCITAKRSLCCNTDAILSQCAWTGCGDSNPSAPEDSYVMEVISHYPGSKQSAEICPDGSASYFYCPAKNTYKSCNWYGCNETCPNTQVLITQRTEIDSLHHGWFNVCTTGTNKLCCDPPDGNNSVPVDPKNLFEYPDETDVSYYYNIQKTSNDEGNGLNTSAATSTSTVDPFAFVMIDGDPEAYSESLVNQWTFLTDQATLAKRELKHHRRQNMFEVRNDTFENTVERYHIQCTWLYINASRCDDIFRGGASNKIVKMPKDLGAGPYARIISLVPWGLPGASNLRPRSADEIYELTVDYDLPAAASEEKGDVNFRVDYTNLLEYWYVDSITAAPASSRKRWFGSFSNWLTRMTTIVQNEQGSLPLEYEDSLKLFHAEQYCPSLNLYTTFDIDSYIHMGLYSQYGYYFEGAILPTPKLISAYGYFSIEPVAEILVTLRADAVMQSNSGTAELLSVGFPGLSIKGLISIGPELRLTGELDASLQVSGELNAGVSVGWKRTEVYFPQDEVAVADSSAPKDLTDDDPQTYSFEPILNAELTAEGNLALTLTPEVRFGVSVLGGSLMSGYVTAGVSNTLILGVNASAGASIDGTASAGFCYWADYVYKVFLRADMSFIDDLAFWGAQVDVASPKDPLILVEETCIGYSTEKLFGKRSTSDYGEVVANGTGAGCFGGMVACSVIEAEDSCGANSTSTTAAVAESASGDNSKRSTVTGGNGGPNCVRPALWYNCDYFPDAKIANLNEFTKGTKPYESVHGICYNIRNYMQQNYNGQTIGSNWMRLEYISTQEADDLSHREQACGEYWEPGTPAYECSELKRSLWPLAVQRAFDTGNSDLYILPGFSESLSCDEFPFHASAEGGWGANTECVPNDQQIFQRAINRLPSSTYDTRVQRFWRDSKNSPWTGSPAYYNLVLMYGSQNGNSLGGKGGTYSQTNVLGVYRVLGGFNMLDTPDLELRRADGSAANNAICHIDASGLIWDTSYGLSMIRVTPCLVTYVSAAVPYKREYAPGDPSDFEIADAVLPPDWEDLAIDVARDDPQALAEAVAQQLERLGNEIVQDDSKNSDLKRHRHGRHGRH</sequence>
<keyword evidence="10" id="KW-0624">Polysaccharide degradation</keyword>
<keyword evidence="18" id="KW-1185">Reference proteome</keyword>
<evidence type="ECO:0000259" key="16">
    <source>
        <dbReference type="PROSITE" id="PS51910"/>
    </source>
</evidence>
<keyword evidence="14" id="KW-0732">Signal</keyword>
<keyword evidence="7" id="KW-0843">Virulence</keyword>
<dbReference type="PROSITE" id="PS51910">
    <property type="entry name" value="GH18_2"/>
    <property type="match status" value="1"/>
</dbReference>
<dbReference type="InterPro" id="IPR029070">
    <property type="entry name" value="Chitinase_insertion_sf"/>
</dbReference>
<keyword evidence="4 11" id="KW-0147">Chitin-binding</keyword>
<evidence type="ECO:0000256" key="2">
    <source>
        <dbReference type="ARBA" id="ARBA00008682"/>
    </source>
</evidence>
<evidence type="ECO:0000256" key="4">
    <source>
        <dbReference type="ARBA" id="ARBA00022669"/>
    </source>
</evidence>
<dbReference type="SUPFAM" id="SSF54556">
    <property type="entry name" value="Chitinase insertion domain"/>
    <property type="match status" value="1"/>
</dbReference>
<evidence type="ECO:0000313" key="18">
    <source>
        <dbReference type="Proteomes" id="UP000249497"/>
    </source>
</evidence>
<keyword evidence="8" id="KW-0119">Carbohydrate metabolism</keyword>
<evidence type="ECO:0000256" key="12">
    <source>
        <dbReference type="RuleBase" id="RU000489"/>
    </source>
</evidence>
<dbReference type="GO" id="GO:0000272">
    <property type="term" value="P:polysaccharide catabolic process"/>
    <property type="evidence" value="ECO:0007669"/>
    <property type="project" value="UniProtKB-KW"/>
</dbReference>
<dbReference type="InterPro" id="IPR001223">
    <property type="entry name" value="Glyco_hydro18_cat"/>
</dbReference>
<keyword evidence="5 12" id="KW-0378">Hydrolase</keyword>
<dbReference type="Proteomes" id="UP000249497">
    <property type="component" value="Unassembled WGS sequence"/>
</dbReference>
<dbReference type="EC" id="3.2.1.14" evidence="3"/>
<keyword evidence="9 12" id="KW-0326">Glycosidase</keyword>
<protein>
    <recommendedName>
        <fullName evidence="3">chitinase</fullName>
        <ecNumber evidence="3">3.2.1.14</ecNumber>
    </recommendedName>
</protein>
<dbReference type="InterPro" id="IPR011583">
    <property type="entry name" value="Chitinase_II/V-like_cat"/>
</dbReference>
<feature type="signal peptide" evidence="14">
    <location>
        <begin position="1"/>
        <end position="24"/>
    </location>
</feature>
<evidence type="ECO:0000256" key="9">
    <source>
        <dbReference type="ARBA" id="ARBA00023295"/>
    </source>
</evidence>
<evidence type="ECO:0000256" key="8">
    <source>
        <dbReference type="ARBA" id="ARBA00023277"/>
    </source>
</evidence>
<feature type="chain" id="PRO_5035930915" description="chitinase" evidence="14">
    <location>
        <begin position="25"/>
        <end position="1616"/>
    </location>
</feature>
<organism evidence="17 18">
    <name type="scientific">Aspergillus japonicus CBS 114.51</name>
    <dbReference type="NCBI Taxonomy" id="1448312"/>
    <lineage>
        <taxon>Eukaryota</taxon>
        <taxon>Fungi</taxon>
        <taxon>Dikarya</taxon>
        <taxon>Ascomycota</taxon>
        <taxon>Pezizomycotina</taxon>
        <taxon>Eurotiomycetes</taxon>
        <taxon>Eurotiomycetidae</taxon>
        <taxon>Eurotiales</taxon>
        <taxon>Aspergillaceae</taxon>
        <taxon>Aspergillus</taxon>
        <taxon>Aspergillus subgen. Circumdati</taxon>
    </lineage>
</organism>
<dbReference type="OrthoDB" id="73875at2759"/>
<evidence type="ECO:0000259" key="15">
    <source>
        <dbReference type="PROSITE" id="PS50941"/>
    </source>
</evidence>
<proteinExistence type="inferred from homology"/>
<dbReference type="GO" id="GO:0008061">
    <property type="term" value="F:chitin binding"/>
    <property type="evidence" value="ECO:0007669"/>
    <property type="project" value="UniProtKB-UniRule"/>
</dbReference>
<dbReference type="PROSITE" id="PS50941">
    <property type="entry name" value="CHIT_BIND_I_2"/>
    <property type="match status" value="1"/>
</dbReference>
<evidence type="ECO:0000256" key="10">
    <source>
        <dbReference type="ARBA" id="ARBA00023326"/>
    </source>
</evidence>
<dbReference type="PROSITE" id="PS01095">
    <property type="entry name" value="GH18_1"/>
    <property type="match status" value="1"/>
</dbReference>
<dbReference type="GO" id="GO:0008843">
    <property type="term" value="F:endochitinase activity"/>
    <property type="evidence" value="ECO:0007669"/>
    <property type="project" value="UniProtKB-EC"/>
</dbReference>
<dbReference type="Pfam" id="PF00187">
    <property type="entry name" value="Chitin_bind_1"/>
    <property type="match status" value="1"/>
</dbReference>
<dbReference type="GO" id="GO:0006032">
    <property type="term" value="P:chitin catabolic process"/>
    <property type="evidence" value="ECO:0007669"/>
    <property type="project" value="UniProtKB-KW"/>
</dbReference>
<evidence type="ECO:0000256" key="3">
    <source>
        <dbReference type="ARBA" id="ARBA00012729"/>
    </source>
</evidence>
<comment type="caution">
    <text evidence="11">Lacks conserved residue(s) required for the propagation of feature annotation.</text>
</comment>
<feature type="disulfide bond" evidence="11">
    <location>
        <begin position="82"/>
        <end position="94"/>
    </location>
</feature>
<dbReference type="PANTHER" id="PTHR11177">
    <property type="entry name" value="CHITINASE"/>
    <property type="match status" value="1"/>
</dbReference>
<keyword evidence="11" id="KW-1015">Disulfide bond</keyword>
<name>A0A8T8X972_ASPJA</name>
<dbReference type="InterPro" id="IPR001579">
    <property type="entry name" value="Glyco_hydro_18_chit_AS"/>
</dbReference>
<gene>
    <name evidence="17" type="ORF">BO86DRAFT_356183</name>
</gene>
<feature type="domain" description="Chitin-binding type-1" evidence="15">
    <location>
        <begin position="68"/>
        <end position="112"/>
    </location>
</feature>
<dbReference type="RefSeq" id="XP_025530515.1">
    <property type="nucleotide sequence ID" value="XM_025669656.1"/>
</dbReference>
<evidence type="ECO:0000256" key="6">
    <source>
        <dbReference type="ARBA" id="ARBA00023024"/>
    </source>
</evidence>
<evidence type="ECO:0000256" key="5">
    <source>
        <dbReference type="ARBA" id="ARBA00022801"/>
    </source>
</evidence>